<dbReference type="Pfam" id="PF07690">
    <property type="entry name" value="MFS_1"/>
    <property type="match status" value="2"/>
</dbReference>
<gene>
    <name evidence="9" type="ORF">F4553_005002</name>
</gene>
<feature type="transmembrane region" description="Helical" evidence="7">
    <location>
        <begin position="12"/>
        <end position="34"/>
    </location>
</feature>
<evidence type="ECO:0000256" key="7">
    <source>
        <dbReference type="SAM" id="Phobius"/>
    </source>
</evidence>
<evidence type="ECO:0000313" key="10">
    <source>
        <dbReference type="Proteomes" id="UP000587527"/>
    </source>
</evidence>
<keyword evidence="10" id="KW-1185">Reference proteome</keyword>
<evidence type="ECO:0000256" key="2">
    <source>
        <dbReference type="ARBA" id="ARBA00008335"/>
    </source>
</evidence>
<protein>
    <submittedName>
        <fullName evidence="9">MFS family permease</fullName>
    </submittedName>
</protein>
<feature type="transmembrane region" description="Helical" evidence="7">
    <location>
        <begin position="46"/>
        <end position="67"/>
    </location>
</feature>
<evidence type="ECO:0000259" key="8">
    <source>
        <dbReference type="PROSITE" id="PS50850"/>
    </source>
</evidence>
<sequence length="429" mass="43217">MPRLLRDPITWLIYAQLALWGYFNYGFGPIVPLLRDEEHTSSGVASLHSTAIAAGAMIGGATFPVLARRWGRGNVMWAAVAAIALCTVGFVALPARLPLTLSLAAIIAVFGILLVSGVVSALSEHHGPAGPAALSEANAAACAAGLVAPLVIGATVNAGWGWRPGLAVLIALVVIVAVIAFTRGVRVPSGSVAPATAKGVTRGALPRAYWIAWTMMAVTGSVEVGLSMWTVDVLRTNVGMASGSAAALISAILAGMFIGRLFGARLTLRLPVIPLYLAALATSAVGFAIFWTAGSPVQAGAGLVVLGLGNALHYPLVIALAVQVSPGQADRAAAASAYSMGLSFGAGPLVLGLIADRVGAHAAFLLVPLLLLLAGFLAWRLSLALRPAAPDSSAAGAASAAELLAEAPIIESLTPAVASSASSSGSVRG</sequence>
<comment type="subcellular location">
    <subcellularLocation>
        <location evidence="1">Cell membrane</location>
        <topology evidence="1">Multi-pass membrane protein</topology>
    </subcellularLocation>
</comment>
<feature type="transmembrane region" description="Helical" evidence="7">
    <location>
        <begin position="99"/>
        <end position="122"/>
    </location>
</feature>
<dbReference type="PANTHER" id="PTHR23514:SF3">
    <property type="entry name" value="BYPASS OF STOP CODON PROTEIN 6"/>
    <property type="match status" value="1"/>
</dbReference>
<comment type="similarity">
    <text evidence="2">Belongs to the major facilitator superfamily.</text>
</comment>
<dbReference type="InterPro" id="IPR020846">
    <property type="entry name" value="MFS_dom"/>
</dbReference>
<evidence type="ECO:0000256" key="3">
    <source>
        <dbReference type="ARBA" id="ARBA00022448"/>
    </source>
</evidence>
<dbReference type="Proteomes" id="UP000587527">
    <property type="component" value="Unassembled WGS sequence"/>
</dbReference>
<dbReference type="GO" id="GO:0005886">
    <property type="term" value="C:plasma membrane"/>
    <property type="evidence" value="ECO:0007669"/>
    <property type="project" value="UniProtKB-SubCell"/>
</dbReference>
<feature type="transmembrane region" description="Helical" evidence="7">
    <location>
        <begin position="241"/>
        <end position="263"/>
    </location>
</feature>
<dbReference type="InterPro" id="IPR051788">
    <property type="entry name" value="MFS_Transporter"/>
</dbReference>
<feature type="transmembrane region" description="Helical" evidence="7">
    <location>
        <begin position="162"/>
        <end position="181"/>
    </location>
</feature>
<comment type="caution">
    <text evidence="9">The sequence shown here is derived from an EMBL/GenBank/DDBJ whole genome shotgun (WGS) entry which is preliminary data.</text>
</comment>
<feature type="transmembrane region" description="Helical" evidence="7">
    <location>
        <begin position="134"/>
        <end position="156"/>
    </location>
</feature>
<feature type="transmembrane region" description="Helical" evidence="7">
    <location>
        <begin position="360"/>
        <end position="379"/>
    </location>
</feature>
<evidence type="ECO:0000313" key="9">
    <source>
        <dbReference type="EMBL" id="MBB5871623.1"/>
    </source>
</evidence>
<dbReference type="AlphaFoldDB" id="A0A841BXG7"/>
<proteinExistence type="inferred from homology"/>
<evidence type="ECO:0000256" key="6">
    <source>
        <dbReference type="ARBA" id="ARBA00023136"/>
    </source>
</evidence>
<dbReference type="PROSITE" id="PS50850">
    <property type="entry name" value="MFS"/>
    <property type="match status" value="1"/>
</dbReference>
<evidence type="ECO:0000256" key="4">
    <source>
        <dbReference type="ARBA" id="ARBA00022692"/>
    </source>
</evidence>
<evidence type="ECO:0000256" key="1">
    <source>
        <dbReference type="ARBA" id="ARBA00004651"/>
    </source>
</evidence>
<dbReference type="RefSeq" id="WP_184839810.1">
    <property type="nucleotide sequence ID" value="NZ_JACHMN010000002.1"/>
</dbReference>
<feature type="transmembrane region" description="Helical" evidence="7">
    <location>
        <begin position="299"/>
        <end position="322"/>
    </location>
</feature>
<dbReference type="SUPFAM" id="SSF103473">
    <property type="entry name" value="MFS general substrate transporter"/>
    <property type="match status" value="1"/>
</dbReference>
<reference evidence="9 10" key="1">
    <citation type="submission" date="2020-08" db="EMBL/GenBank/DDBJ databases">
        <title>Sequencing the genomes of 1000 actinobacteria strains.</title>
        <authorList>
            <person name="Klenk H.-P."/>
        </authorList>
    </citation>
    <scope>NUCLEOTIDE SEQUENCE [LARGE SCALE GENOMIC DNA]</scope>
    <source>
        <strain evidence="9 10">DSM 45362</strain>
    </source>
</reference>
<dbReference type="GO" id="GO:0022857">
    <property type="term" value="F:transmembrane transporter activity"/>
    <property type="evidence" value="ECO:0007669"/>
    <property type="project" value="InterPro"/>
</dbReference>
<accession>A0A841BXG7</accession>
<dbReference type="InterPro" id="IPR011701">
    <property type="entry name" value="MFS"/>
</dbReference>
<name>A0A841BXG7_9ACTN</name>
<dbReference type="Gene3D" id="1.20.1250.20">
    <property type="entry name" value="MFS general substrate transporter like domains"/>
    <property type="match status" value="2"/>
</dbReference>
<feature type="transmembrane region" description="Helical" evidence="7">
    <location>
        <begin position="275"/>
        <end position="293"/>
    </location>
</feature>
<keyword evidence="6 7" id="KW-0472">Membrane</keyword>
<dbReference type="EMBL" id="JACHMN010000002">
    <property type="protein sequence ID" value="MBB5871623.1"/>
    <property type="molecule type" value="Genomic_DNA"/>
</dbReference>
<feature type="transmembrane region" description="Helical" evidence="7">
    <location>
        <begin position="334"/>
        <end position="354"/>
    </location>
</feature>
<evidence type="ECO:0000256" key="5">
    <source>
        <dbReference type="ARBA" id="ARBA00022989"/>
    </source>
</evidence>
<keyword evidence="5 7" id="KW-1133">Transmembrane helix</keyword>
<feature type="domain" description="Major facilitator superfamily (MFS) profile" evidence="8">
    <location>
        <begin position="209"/>
        <end position="429"/>
    </location>
</feature>
<feature type="transmembrane region" description="Helical" evidence="7">
    <location>
        <begin position="74"/>
        <end position="93"/>
    </location>
</feature>
<dbReference type="InterPro" id="IPR036259">
    <property type="entry name" value="MFS_trans_sf"/>
</dbReference>
<dbReference type="PANTHER" id="PTHR23514">
    <property type="entry name" value="BYPASS OF STOP CODON PROTEIN 6"/>
    <property type="match status" value="1"/>
</dbReference>
<organism evidence="9 10">
    <name type="scientific">Allocatelliglobosispora scoriae</name>
    <dbReference type="NCBI Taxonomy" id="643052"/>
    <lineage>
        <taxon>Bacteria</taxon>
        <taxon>Bacillati</taxon>
        <taxon>Actinomycetota</taxon>
        <taxon>Actinomycetes</taxon>
        <taxon>Micromonosporales</taxon>
        <taxon>Micromonosporaceae</taxon>
        <taxon>Allocatelliglobosispora</taxon>
    </lineage>
</organism>
<feature type="transmembrane region" description="Helical" evidence="7">
    <location>
        <begin position="208"/>
        <end position="229"/>
    </location>
</feature>
<keyword evidence="4 7" id="KW-0812">Transmembrane</keyword>
<keyword evidence="3" id="KW-0813">Transport</keyword>